<evidence type="ECO:0000313" key="2">
    <source>
        <dbReference type="EMBL" id="GFY64355.1"/>
    </source>
</evidence>
<feature type="signal peptide" evidence="1">
    <location>
        <begin position="1"/>
        <end position="20"/>
    </location>
</feature>
<dbReference type="Proteomes" id="UP000886998">
    <property type="component" value="Unassembled WGS sequence"/>
</dbReference>
<protein>
    <submittedName>
        <fullName evidence="2">Uncharacterized protein</fullName>
    </submittedName>
</protein>
<comment type="caution">
    <text evidence="2">The sequence shown here is derived from an EMBL/GenBank/DDBJ whole genome shotgun (WGS) entry which is preliminary data.</text>
</comment>
<gene>
    <name evidence="2" type="ORF">TNIN_266521</name>
</gene>
<keyword evidence="3" id="KW-1185">Reference proteome</keyword>
<accession>A0A8X7CFP6</accession>
<keyword evidence="1" id="KW-0732">Signal</keyword>
<name>A0A8X7CFP6_9ARAC</name>
<organism evidence="2 3">
    <name type="scientific">Trichonephila inaurata madagascariensis</name>
    <dbReference type="NCBI Taxonomy" id="2747483"/>
    <lineage>
        <taxon>Eukaryota</taxon>
        <taxon>Metazoa</taxon>
        <taxon>Ecdysozoa</taxon>
        <taxon>Arthropoda</taxon>
        <taxon>Chelicerata</taxon>
        <taxon>Arachnida</taxon>
        <taxon>Araneae</taxon>
        <taxon>Araneomorphae</taxon>
        <taxon>Entelegynae</taxon>
        <taxon>Araneoidea</taxon>
        <taxon>Nephilidae</taxon>
        <taxon>Trichonephila</taxon>
        <taxon>Trichonephila inaurata</taxon>
    </lineage>
</organism>
<reference evidence="2" key="1">
    <citation type="submission" date="2020-08" db="EMBL/GenBank/DDBJ databases">
        <title>Multicomponent nature underlies the extraordinary mechanical properties of spider dragline silk.</title>
        <authorList>
            <person name="Kono N."/>
            <person name="Nakamura H."/>
            <person name="Mori M."/>
            <person name="Yoshida Y."/>
            <person name="Ohtoshi R."/>
            <person name="Malay A.D."/>
            <person name="Moran D.A.P."/>
            <person name="Tomita M."/>
            <person name="Numata K."/>
            <person name="Arakawa K."/>
        </authorList>
    </citation>
    <scope>NUCLEOTIDE SEQUENCE</scope>
</reference>
<dbReference type="EMBL" id="BMAV01015209">
    <property type="protein sequence ID" value="GFY64355.1"/>
    <property type="molecule type" value="Genomic_DNA"/>
</dbReference>
<evidence type="ECO:0000256" key="1">
    <source>
        <dbReference type="SAM" id="SignalP"/>
    </source>
</evidence>
<dbReference type="AlphaFoldDB" id="A0A8X7CFP6"/>
<evidence type="ECO:0000313" key="3">
    <source>
        <dbReference type="Proteomes" id="UP000886998"/>
    </source>
</evidence>
<proteinExistence type="predicted"/>
<sequence>MNSLGMTLVAVILLIGLVTALPNELSAALMKKRIPFSPEHNDGRPLRTLIFARTMSIFSGSAECCKGKKGKV</sequence>
<feature type="chain" id="PRO_5036470443" evidence="1">
    <location>
        <begin position="21"/>
        <end position="72"/>
    </location>
</feature>